<reference evidence="8 9" key="1">
    <citation type="submission" date="2024-09" db="EMBL/GenBank/DDBJ databases">
        <authorList>
            <person name="D'Angelo T."/>
        </authorList>
    </citation>
    <scope>NUCLEOTIDE SEQUENCE [LARGE SCALE GENOMIC DNA]</scope>
    <source>
        <strain evidence="8">SAG AM-320-E07</strain>
    </source>
</reference>
<keyword evidence="1" id="KW-0004">4Fe-4S</keyword>
<evidence type="ECO:0000256" key="4">
    <source>
        <dbReference type="ARBA" id="ARBA00023004"/>
    </source>
</evidence>
<evidence type="ECO:0000256" key="6">
    <source>
        <dbReference type="SAM" id="MobiDB-lite"/>
    </source>
</evidence>
<protein>
    <submittedName>
        <fullName evidence="8">(Fe-S)-binding protein</fullName>
    </submittedName>
</protein>
<gene>
    <name evidence="8" type="ORF">ACFL6M_00660</name>
</gene>
<dbReference type="Proteomes" id="UP001593833">
    <property type="component" value="Unassembled WGS sequence"/>
</dbReference>
<keyword evidence="3" id="KW-0560">Oxidoreductase</keyword>
<feature type="compositionally biased region" description="Basic residues" evidence="6">
    <location>
        <begin position="431"/>
        <end position="440"/>
    </location>
</feature>
<dbReference type="Gene3D" id="1.10.1060.10">
    <property type="entry name" value="Alpha-helical ferredoxin"/>
    <property type="match status" value="1"/>
</dbReference>
<dbReference type="InterPro" id="IPR017900">
    <property type="entry name" value="4Fe4S_Fe_S_CS"/>
</dbReference>
<evidence type="ECO:0000313" key="9">
    <source>
        <dbReference type="Proteomes" id="UP001593833"/>
    </source>
</evidence>
<dbReference type="Pfam" id="PF02754">
    <property type="entry name" value="CCG"/>
    <property type="match status" value="2"/>
</dbReference>
<feature type="domain" description="4Fe-4S ferredoxin-type" evidence="7">
    <location>
        <begin position="50"/>
        <end position="80"/>
    </location>
</feature>
<accession>A0ABV6YIC3</accession>
<evidence type="ECO:0000259" key="7">
    <source>
        <dbReference type="PROSITE" id="PS51379"/>
    </source>
</evidence>
<keyword evidence="4" id="KW-0408">Iron</keyword>
<dbReference type="InterPro" id="IPR009051">
    <property type="entry name" value="Helical_ferredxn"/>
</dbReference>
<dbReference type="PANTHER" id="PTHR43255">
    <property type="entry name" value="IRON-SULFUR-BINDING OXIDOREDUCTASE FADF-RELATED-RELATED"/>
    <property type="match status" value="1"/>
</dbReference>
<keyword evidence="9" id="KW-1185">Reference proteome</keyword>
<evidence type="ECO:0000256" key="1">
    <source>
        <dbReference type="ARBA" id="ARBA00022485"/>
    </source>
</evidence>
<dbReference type="PROSITE" id="PS51379">
    <property type="entry name" value="4FE4S_FER_2"/>
    <property type="match status" value="2"/>
</dbReference>
<feature type="domain" description="4Fe-4S ferredoxin-type" evidence="7">
    <location>
        <begin position="8"/>
        <end position="38"/>
    </location>
</feature>
<proteinExistence type="predicted"/>
<dbReference type="EMBL" id="JBHPKH010000003">
    <property type="protein sequence ID" value="MFC1572087.1"/>
    <property type="molecule type" value="Genomic_DNA"/>
</dbReference>
<evidence type="ECO:0000256" key="2">
    <source>
        <dbReference type="ARBA" id="ARBA00022723"/>
    </source>
</evidence>
<dbReference type="InterPro" id="IPR051460">
    <property type="entry name" value="HdrC_iron-sulfur_subunit"/>
</dbReference>
<dbReference type="Pfam" id="PF13183">
    <property type="entry name" value="Fer4_8"/>
    <property type="match status" value="1"/>
</dbReference>
<dbReference type="InterPro" id="IPR017896">
    <property type="entry name" value="4Fe4S_Fe-S-bd"/>
</dbReference>
<dbReference type="InterPro" id="IPR004017">
    <property type="entry name" value="Cys_rich_dom"/>
</dbReference>
<name>A0ABV6YIC3_UNCEI</name>
<dbReference type="PROSITE" id="PS00198">
    <property type="entry name" value="4FE4S_FER_1"/>
    <property type="match status" value="1"/>
</dbReference>
<keyword evidence="5" id="KW-0411">Iron-sulfur</keyword>
<comment type="caution">
    <text evidence="8">The sequence shown here is derived from an EMBL/GenBank/DDBJ whole genome shotgun (WGS) entry which is preliminary data.</text>
</comment>
<dbReference type="SUPFAM" id="SSF46548">
    <property type="entry name" value="alpha-helical ferredoxin"/>
    <property type="match status" value="1"/>
</dbReference>
<keyword evidence="2" id="KW-0479">Metal-binding</keyword>
<evidence type="ECO:0000256" key="5">
    <source>
        <dbReference type="ARBA" id="ARBA00023014"/>
    </source>
</evidence>
<evidence type="ECO:0000313" key="8">
    <source>
        <dbReference type="EMBL" id="MFC1572087.1"/>
    </source>
</evidence>
<feature type="region of interest" description="Disordered" evidence="6">
    <location>
        <begin position="413"/>
        <end position="440"/>
    </location>
</feature>
<organism evidence="8 9">
    <name type="scientific">Eiseniibacteriota bacterium</name>
    <dbReference type="NCBI Taxonomy" id="2212470"/>
    <lineage>
        <taxon>Bacteria</taxon>
        <taxon>Candidatus Eiseniibacteriota</taxon>
    </lineage>
</organism>
<evidence type="ECO:0000256" key="3">
    <source>
        <dbReference type="ARBA" id="ARBA00023002"/>
    </source>
</evidence>
<feature type="compositionally biased region" description="Low complexity" evidence="6">
    <location>
        <begin position="413"/>
        <end position="423"/>
    </location>
</feature>
<sequence length="440" mass="47111">MALAESALLTGVRAFSCLECGRCTAVCPVARYQKFSPRRLISRMLSGGLEGLSADVSLWACLTCNRCQQVCPTGVDYDEFILGLRNAAVRFSSRGDTGDEEIPAPAAAENTAVKTGTEQKGAVHAPCSHGGVFEQVSRMMAREGLSQERMGWVTPDLKIHEDKGEDLLYIGCSPYFAAYFGGETADGLQSSLLSAVRLLNRAGITPTLLTNERCCGYHRRLAGEVTQAEALEERVVAQIKESGAKRVITICPECLVALRDTFRRHGVATEVAHLSELLAPRAESLKAKPDGGSAVTYHDPCRLGRYARIFDAPRQLLKKVAGSELHEMNNIRERSICCGNTAWLHCNAATRALQLARIEEGAATGSDTMITACPACYIHLRCAQEGLSEDAPAAGIRIVDLWTHLASAVDAAPASSPTTAAATSGGGGAGKSRKRRKTSK</sequence>
<dbReference type="PANTHER" id="PTHR43255:SF1">
    <property type="entry name" value="IRON-SULFUR-BINDING OXIDOREDUCTASE FADF-RELATED"/>
    <property type="match status" value="1"/>
</dbReference>